<gene>
    <name evidence="2" type="ORF">V5N11_003757</name>
    <name evidence="1" type="ORF">V5N11_029055</name>
</gene>
<keyword evidence="3" id="KW-1185">Reference proteome</keyword>
<dbReference type="EMBL" id="JBANAX010000590">
    <property type="protein sequence ID" value="KAL1201344.1"/>
    <property type="molecule type" value="Genomic_DNA"/>
</dbReference>
<reference evidence="1 3" key="1">
    <citation type="submission" date="2024-04" db="EMBL/GenBank/DDBJ databases">
        <title>Genome assembly C_amara_ONT_v2.</title>
        <authorList>
            <person name="Yant L."/>
            <person name="Moore C."/>
            <person name="Slenker M."/>
        </authorList>
    </citation>
    <scope>NUCLEOTIDE SEQUENCE [LARGE SCALE GENOMIC DNA]</scope>
    <source>
        <tissue evidence="1">Leaf</tissue>
    </source>
</reference>
<evidence type="ECO:0000313" key="2">
    <source>
        <dbReference type="EMBL" id="KAL1201344.1"/>
    </source>
</evidence>
<name>A0ABD0ZF23_CARAN</name>
<organism evidence="1 3">
    <name type="scientific">Cardamine amara subsp. amara</name>
    <dbReference type="NCBI Taxonomy" id="228776"/>
    <lineage>
        <taxon>Eukaryota</taxon>
        <taxon>Viridiplantae</taxon>
        <taxon>Streptophyta</taxon>
        <taxon>Embryophyta</taxon>
        <taxon>Tracheophyta</taxon>
        <taxon>Spermatophyta</taxon>
        <taxon>Magnoliopsida</taxon>
        <taxon>eudicotyledons</taxon>
        <taxon>Gunneridae</taxon>
        <taxon>Pentapetalae</taxon>
        <taxon>rosids</taxon>
        <taxon>malvids</taxon>
        <taxon>Brassicales</taxon>
        <taxon>Brassicaceae</taxon>
        <taxon>Cardamineae</taxon>
        <taxon>Cardamine</taxon>
    </lineage>
</organism>
<evidence type="ECO:0008006" key="4">
    <source>
        <dbReference type="Google" id="ProtNLM"/>
    </source>
</evidence>
<proteinExistence type="predicted"/>
<evidence type="ECO:0000313" key="1">
    <source>
        <dbReference type="EMBL" id="KAL1188949.1"/>
    </source>
</evidence>
<evidence type="ECO:0000313" key="3">
    <source>
        <dbReference type="Proteomes" id="UP001558713"/>
    </source>
</evidence>
<dbReference type="EMBL" id="JBANAX010000909">
    <property type="protein sequence ID" value="KAL1188949.1"/>
    <property type="molecule type" value="Genomic_DNA"/>
</dbReference>
<dbReference type="AlphaFoldDB" id="A0ABD0ZF23"/>
<sequence>MADKASSSRPKRNRCPRQSKIAKMISYEDSVKNLSKRGKETLKIVNRKTNQRALNTIPGTCSAVFDNTWPSCKWLRPGWIVEERMMVPSERLYRYYYDPLGQLYSTRSAVEYIYARTAEKKEKKRVVIIID</sequence>
<protein>
    <recommendedName>
        <fullName evidence="4">MBD domain-containing protein</fullName>
    </recommendedName>
</protein>
<dbReference type="Proteomes" id="UP001558713">
    <property type="component" value="Unassembled WGS sequence"/>
</dbReference>
<comment type="caution">
    <text evidence="1">The sequence shown here is derived from an EMBL/GenBank/DDBJ whole genome shotgun (WGS) entry which is preliminary data.</text>
</comment>
<accession>A0ABD0ZF23</accession>